<proteinExistence type="predicted"/>
<dbReference type="AlphaFoldDB" id="A0A438KKL2"/>
<evidence type="ECO:0000313" key="1">
    <source>
        <dbReference type="EMBL" id="RVX21742.1"/>
    </source>
</evidence>
<evidence type="ECO:0000313" key="2">
    <source>
        <dbReference type="Proteomes" id="UP000288805"/>
    </source>
</evidence>
<protein>
    <recommendedName>
        <fullName evidence="3">Retrotransposon gag domain-containing protein</fullName>
    </recommendedName>
</protein>
<sequence>MTQRCSDTSVTRKELEFLGQRSDESVSSFISRWREKAAEMIERPTERDQMCMFFRSLHPRFSRHLIGVPFQDFRSLVQALFDVDDGISRGLWSDIPHSLDIKGRELLDHLRAMEAYVLQAFSIDDLVIILMRDHCRYL</sequence>
<reference evidence="1 2" key="1">
    <citation type="journal article" date="2018" name="PLoS Genet.">
        <title>Population sequencing reveals clonal diversity and ancestral inbreeding in the grapevine cultivar Chardonnay.</title>
        <authorList>
            <person name="Roach M.J."/>
            <person name="Johnson D.L."/>
            <person name="Bohlmann J."/>
            <person name="van Vuuren H.J."/>
            <person name="Jones S.J."/>
            <person name="Pretorius I.S."/>
            <person name="Schmidt S.A."/>
            <person name="Borneman A.R."/>
        </authorList>
    </citation>
    <scope>NUCLEOTIDE SEQUENCE [LARGE SCALE GENOMIC DNA]</scope>
    <source>
        <strain evidence="2">cv. Chardonnay</strain>
        <tissue evidence="1">Leaf</tissue>
    </source>
</reference>
<comment type="caution">
    <text evidence="1">The sequence shown here is derived from an EMBL/GenBank/DDBJ whole genome shotgun (WGS) entry which is preliminary data.</text>
</comment>
<name>A0A438KKL2_VITVI</name>
<gene>
    <name evidence="1" type="ORF">CK203_000974</name>
</gene>
<evidence type="ECO:0008006" key="3">
    <source>
        <dbReference type="Google" id="ProtNLM"/>
    </source>
</evidence>
<dbReference type="EMBL" id="QGNW01000004">
    <property type="protein sequence ID" value="RVX21742.1"/>
    <property type="molecule type" value="Genomic_DNA"/>
</dbReference>
<dbReference type="Proteomes" id="UP000288805">
    <property type="component" value="Unassembled WGS sequence"/>
</dbReference>
<accession>A0A438KKL2</accession>
<organism evidence="1 2">
    <name type="scientific">Vitis vinifera</name>
    <name type="common">Grape</name>
    <dbReference type="NCBI Taxonomy" id="29760"/>
    <lineage>
        <taxon>Eukaryota</taxon>
        <taxon>Viridiplantae</taxon>
        <taxon>Streptophyta</taxon>
        <taxon>Embryophyta</taxon>
        <taxon>Tracheophyta</taxon>
        <taxon>Spermatophyta</taxon>
        <taxon>Magnoliopsida</taxon>
        <taxon>eudicotyledons</taxon>
        <taxon>Gunneridae</taxon>
        <taxon>Pentapetalae</taxon>
        <taxon>rosids</taxon>
        <taxon>Vitales</taxon>
        <taxon>Vitaceae</taxon>
        <taxon>Viteae</taxon>
        <taxon>Vitis</taxon>
    </lineage>
</organism>